<dbReference type="EMBL" id="BAABGX010000003">
    <property type="protein sequence ID" value="GAA4313168.1"/>
    <property type="molecule type" value="Genomic_DNA"/>
</dbReference>
<evidence type="ECO:0000313" key="1">
    <source>
        <dbReference type="EMBL" id="GAA4313168.1"/>
    </source>
</evidence>
<sequence length="296" mass="32138">MTFTDLPSASGIEKVENRYYVIGDDSPYLFTLNENFKIIARTKLLEPKEVTGGRIPKSVKPDLEAITSLSIEGENFLFILGSGATEYRNKGYLVPIDRGRLGKVLTVGLTPLYQGLQKNQQVTGTASLNIEGVAANEEFLYVLQRFSPGGQNVLVLYAMEEVIPFLMGLSPAPVPRHIQPWALPDLEKIKTGFSGVTAYDNGQLLFTASAEETPNAILDGQVYGSLIGWLSPNFSATSAQKPQQVAIVTEQDGSVYKGKLESISLVEPLKDGGYQAVAVADSDDGQSELIVLKLTF</sequence>
<dbReference type="Proteomes" id="UP001501844">
    <property type="component" value="Unassembled WGS sequence"/>
</dbReference>
<dbReference type="InterPro" id="IPR053851">
    <property type="entry name" value="DUF6929"/>
</dbReference>
<gene>
    <name evidence="1" type="ORF">GCM10023183_32610</name>
</gene>
<organism evidence="1 2">
    <name type="scientific">Nibribacter koreensis</name>
    <dbReference type="NCBI Taxonomy" id="1084519"/>
    <lineage>
        <taxon>Bacteria</taxon>
        <taxon>Pseudomonadati</taxon>
        <taxon>Bacteroidota</taxon>
        <taxon>Cytophagia</taxon>
        <taxon>Cytophagales</taxon>
        <taxon>Hymenobacteraceae</taxon>
        <taxon>Nibribacter</taxon>
    </lineage>
</organism>
<comment type="caution">
    <text evidence="1">The sequence shown here is derived from an EMBL/GenBank/DDBJ whole genome shotgun (WGS) entry which is preliminary data.</text>
</comment>
<keyword evidence="2" id="KW-1185">Reference proteome</keyword>
<evidence type="ECO:0000313" key="2">
    <source>
        <dbReference type="Proteomes" id="UP001501844"/>
    </source>
</evidence>
<reference evidence="2" key="1">
    <citation type="journal article" date="2019" name="Int. J. Syst. Evol. Microbiol.">
        <title>The Global Catalogue of Microorganisms (GCM) 10K type strain sequencing project: providing services to taxonomists for standard genome sequencing and annotation.</title>
        <authorList>
            <consortium name="The Broad Institute Genomics Platform"/>
            <consortium name="The Broad Institute Genome Sequencing Center for Infectious Disease"/>
            <person name="Wu L."/>
            <person name="Ma J."/>
        </authorList>
    </citation>
    <scope>NUCLEOTIDE SEQUENCE [LARGE SCALE GENOMIC DNA]</scope>
    <source>
        <strain evidence="2">JCM 17917</strain>
    </source>
</reference>
<protein>
    <submittedName>
        <fullName evidence="1">Uncharacterized protein</fullName>
    </submittedName>
</protein>
<proteinExistence type="predicted"/>
<name>A0ABP8FXS9_9BACT</name>
<accession>A0ABP8FXS9</accession>
<dbReference type="Pfam" id="PF22000">
    <property type="entry name" value="DUF6929"/>
    <property type="match status" value="1"/>
</dbReference>